<dbReference type="GO" id="GO:0051536">
    <property type="term" value="F:iron-sulfur cluster binding"/>
    <property type="evidence" value="ECO:0007669"/>
    <property type="project" value="UniProtKB-KW"/>
</dbReference>
<keyword evidence="1" id="KW-0479">Metal-binding</keyword>
<dbReference type="PANTHER" id="PTHR43578:SF2">
    <property type="entry name" value="BIFURCATING [FEFE] HYDROGENASE BETA SUBUNIT"/>
    <property type="match status" value="1"/>
</dbReference>
<gene>
    <name evidence="4" type="ORF">ATZ36_05915</name>
</gene>
<protein>
    <submittedName>
        <fullName evidence="4">Uncharacterized protein</fullName>
    </submittedName>
</protein>
<dbReference type="SUPFAM" id="SSF142984">
    <property type="entry name" value="Nqo1 middle domain-like"/>
    <property type="match status" value="1"/>
</dbReference>
<keyword evidence="3" id="KW-0411">Iron-sulfur</keyword>
<organism evidence="4 5">
    <name type="scientific">Endomicrobium trichonymphae</name>
    <dbReference type="NCBI Taxonomy" id="1408204"/>
    <lineage>
        <taxon>Bacteria</taxon>
        <taxon>Pseudomonadati</taxon>
        <taxon>Elusimicrobiota</taxon>
        <taxon>Endomicrobiia</taxon>
        <taxon>Endomicrobiales</taxon>
        <taxon>Endomicrobiaceae</taxon>
        <taxon>Candidatus Endomicrobiellum</taxon>
    </lineage>
</organism>
<evidence type="ECO:0000256" key="1">
    <source>
        <dbReference type="ARBA" id="ARBA00022723"/>
    </source>
</evidence>
<dbReference type="GO" id="GO:0046872">
    <property type="term" value="F:metal ion binding"/>
    <property type="evidence" value="ECO:0007669"/>
    <property type="project" value="UniProtKB-KW"/>
</dbReference>
<accession>A0A1E5II23</accession>
<dbReference type="Gene3D" id="3.10.20.600">
    <property type="match status" value="1"/>
</dbReference>
<evidence type="ECO:0000313" key="5">
    <source>
        <dbReference type="Proteomes" id="UP000095237"/>
    </source>
</evidence>
<evidence type="ECO:0000256" key="2">
    <source>
        <dbReference type="ARBA" id="ARBA00023004"/>
    </source>
</evidence>
<dbReference type="PANTHER" id="PTHR43578">
    <property type="entry name" value="NADH-QUINONE OXIDOREDUCTASE SUBUNIT F"/>
    <property type="match status" value="1"/>
</dbReference>
<dbReference type="EMBL" id="LNVX01000451">
    <property type="protein sequence ID" value="OEG70139.1"/>
    <property type="molecule type" value="Genomic_DNA"/>
</dbReference>
<evidence type="ECO:0000313" key="4">
    <source>
        <dbReference type="EMBL" id="OEG70139.1"/>
    </source>
</evidence>
<keyword evidence="2" id="KW-0408">Iron</keyword>
<name>A0A1E5II23_ENDTX</name>
<comment type="caution">
    <text evidence="4">The sequence shown here is derived from an EMBL/GenBank/DDBJ whole genome shotgun (WGS) entry which is preliminary data.</text>
</comment>
<dbReference type="Proteomes" id="UP000095237">
    <property type="component" value="Unassembled WGS sequence"/>
</dbReference>
<sequence>MGGVTDGKGNVKDSGFKAVQICGTSDDCLTEGHLDFSLDFDSFKKVGAMLVSGGLIIMNKSTCMVKHCKVFYAVYAE</sequence>
<keyword evidence="5" id="KW-1185">Reference proteome</keyword>
<evidence type="ECO:0000256" key="3">
    <source>
        <dbReference type="ARBA" id="ARBA00023014"/>
    </source>
</evidence>
<reference evidence="4 5" key="1">
    <citation type="submission" date="2015-11" db="EMBL/GenBank/DDBJ databases">
        <title>Evidence for parallel genomic evolution in an endosymbiosis of termite gut flagellates.</title>
        <authorList>
            <person name="Zheng H."/>
        </authorList>
    </citation>
    <scope>NUCLEOTIDE SEQUENCE [LARGE SCALE GENOMIC DNA]</scope>
    <source>
        <strain evidence="4 5">CET450</strain>
    </source>
</reference>
<dbReference type="AlphaFoldDB" id="A0A1E5II23"/>
<proteinExistence type="predicted"/>